<sequence length="95" mass="10810">NNFQTRPIKCSGTIEKSELDIYSSAHLSLNSLVRKAKTVASEALSVHYKNKTESYWCRYVNFCKRFDVNADTPSEEHLEAFIIWLDLIGLASQAP</sequence>
<protein>
    <submittedName>
        <fullName evidence="1">13808_t:CDS:1</fullName>
    </submittedName>
</protein>
<evidence type="ECO:0000313" key="1">
    <source>
        <dbReference type="EMBL" id="CAG8804354.1"/>
    </source>
</evidence>
<name>A0A9N9JZE2_9GLOM</name>
<dbReference type="EMBL" id="CAJVQA010033361">
    <property type="protein sequence ID" value="CAG8804354.1"/>
    <property type="molecule type" value="Genomic_DNA"/>
</dbReference>
<accession>A0A9N9JZE2</accession>
<feature type="non-terminal residue" evidence="1">
    <location>
        <position position="1"/>
    </location>
</feature>
<comment type="caution">
    <text evidence="1">The sequence shown here is derived from an EMBL/GenBank/DDBJ whole genome shotgun (WGS) entry which is preliminary data.</text>
</comment>
<dbReference type="Proteomes" id="UP000789759">
    <property type="component" value="Unassembled WGS sequence"/>
</dbReference>
<proteinExistence type="predicted"/>
<reference evidence="1" key="1">
    <citation type="submission" date="2021-06" db="EMBL/GenBank/DDBJ databases">
        <authorList>
            <person name="Kallberg Y."/>
            <person name="Tangrot J."/>
            <person name="Rosling A."/>
        </authorList>
    </citation>
    <scope>NUCLEOTIDE SEQUENCE</scope>
    <source>
        <strain evidence="1">FL966</strain>
    </source>
</reference>
<evidence type="ECO:0000313" key="2">
    <source>
        <dbReference type="Proteomes" id="UP000789759"/>
    </source>
</evidence>
<keyword evidence="2" id="KW-1185">Reference proteome</keyword>
<dbReference type="AlphaFoldDB" id="A0A9N9JZE2"/>
<gene>
    <name evidence="1" type="ORF">CPELLU_LOCUS17993</name>
</gene>
<organism evidence="1 2">
    <name type="scientific">Cetraspora pellucida</name>
    <dbReference type="NCBI Taxonomy" id="1433469"/>
    <lineage>
        <taxon>Eukaryota</taxon>
        <taxon>Fungi</taxon>
        <taxon>Fungi incertae sedis</taxon>
        <taxon>Mucoromycota</taxon>
        <taxon>Glomeromycotina</taxon>
        <taxon>Glomeromycetes</taxon>
        <taxon>Diversisporales</taxon>
        <taxon>Gigasporaceae</taxon>
        <taxon>Cetraspora</taxon>
    </lineage>
</organism>